<evidence type="ECO:0000256" key="1">
    <source>
        <dbReference type="ARBA" id="ARBA00004651"/>
    </source>
</evidence>
<sequence length="302" mass="33606">MKLKAGSKSKLNRTTTITGIAFLIPAVVMITFAIFIPTIWNFILSFQHWDGGSNRSWVGLDNYKEVFADKTAIISIKHSVYLSVTSTFVAVIVGVVLAVLIYRLGRKEGMVYRLILFIPSMMPLAIIGVLFTFIYNPEMGLLNQFLKLIGADSLATAWLEDKNTVLNAVVFVGIWRIAGLAMMLCFAAMQGIPISLLESSRLDGAGYFKQITQIIIPLIKPIVLLSFIFTLVMQFKTYDLVFVLTKGGPGNFSKTVPLHMIDTAFSFGEYGQSAAMGFLFAIIVTFFILLTNRLLRGESYEY</sequence>
<feature type="transmembrane region" description="Helical" evidence="7">
    <location>
        <begin position="168"/>
        <end position="193"/>
    </location>
</feature>
<dbReference type="Proteomes" id="UP000282076">
    <property type="component" value="Unassembled WGS sequence"/>
</dbReference>
<comment type="similarity">
    <text evidence="7">Belongs to the binding-protein-dependent transport system permease family.</text>
</comment>
<accession>A0A494Y2R8</accession>
<feature type="transmembrane region" description="Helical" evidence="7">
    <location>
        <begin position="270"/>
        <end position="290"/>
    </location>
</feature>
<evidence type="ECO:0000256" key="6">
    <source>
        <dbReference type="ARBA" id="ARBA00023136"/>
    </source>
</evidence>
<evidence type="ECO:0000256" key="2">
    <source>
        <dbReference type="ARBA" id="ARBA00022448"/>
    </source>
</evidence>
<evidence type="ECO:0000256" key="4">
    <source>
        <dbReference type="ARBA" id="ARBA00022692"/>
    </source>
</evidence>
<dbReference type="PROSITE" id="PS50928">
    <property type="entry name" value="ABC_TM1"/>
    <property type="match status" value="1"/>
</dbReference>
<feature type="domain" description="ABC transmembrane type-1" evidence="8">
    <location>
        <begin position="76"/>
        <end position="291"/>
    </location>
</feature>
<dbReference type="GO" id="GO:0055085">
    <property type="term" value="P:transmembrane transport"/>
    <property type="evidence" value="ECO:0007669"/>
    <property type="project" value="InterPro"/>
</dbReference>
<feature type="transmembrane region" description="Helical" evidence="7">
    <location>
        <begin position="80"/>
        <end position="102"/>
    </location>
</feature>
<evidence type="ECO:0000313" key="9">
    <source>
        <dbReference type="EMBL" id="RKP56290.1"/>
    </source>
</evidence>
<evidence type="ECO:0000256" key="5">
    <source>
        <dbReference type="ARBA" id="ARBA00022989"/>
    </source>
</evidence>
<keyword evidence="3" id="KW-1003">Cell membrane</keyword>
<keyword evidence="10" id="KW-1185">Reference proteome</keyword>
<feature type="transmembrane region" description="Helical" evidence="7">
    <location>
        <begin position="114"/>
        <end position="135"/>
    </location>
</feature>
<gene>
    <name evidence="9" type="ORF">D7Z26_06555</name>
</gene>
<feature type="transmembrane region" description="Helical" evidence="7">
    <location>
        <begin position="20"/>
        <end position="43"/>
    </location>
</feature>
<dbReference type="Pfam" id="PF00528">
    <property type="entry name" value="BPD_transp_1"/>
    <property type="match status" value="1"/>
</dbReference>
<reference evidence="9 10" key="1">
    <citation type="submission" date="2018-10" db="EMBL/GenBank/DDBJ databases">
        <title>Cohnella sp. M2MS4P-1, whole genome shotgun sequence.</title>
        <authorList>
            <person name="Tuo L."/>
        </authorList>
    </citation>
    <scope>NUCLEOTIDE SEQUENCE [LARGE SCALE GENOMIC DNA]</scope>
    <source>
        <strain evidence="9 10">M2MS4P-1</strain>
    </source>
</reference>
<dbReference type="InterPro" id="IPR051393">
    <property type="entry name" value="ABC_transporter_permease"/>
</dbReference>
<dbReference type="InterPro" id="IPR035906">
    <property type="entry name" value="MetI-like_sf"/>
</dbReference>
<dbReference type="InterPro" id="IPR000515">
    <property type="entry name" value="MetI-like"/>
</dbReference>
<keyword evidence="4 7" id="KW-0812">Transmembrane</keyword>
<evidence type="ECO:0000259" key="8">
    <source>
        <dbReference type="PROSITE" id="PS50928"/>
    </source>
</evidence>
<comment type="caution">
    <text evidence="9">The sequence shown here is derived from an EMBL/GenBank/DDBJ whole genome shotgun (WGS) entry which is preliminary data.</text>
</comment>
<comment type="subcellular location">
    <subcellularLocation>
        <location evidence="1 7">Cell membrane</location>
        <topology evidence="1 7">Multi-pass membrane protein</topology>
    </subcellularLocation>
</comment>
<organism evidence="9 10">
    <name type="scientific">Cohnella endophytica</name>
    <dbReference type="NCBI Taxonomy" id="2419778"/>
    <lineage>
        <taxon>Bacteria</taxon>
        <taxon>Bacillati</taxon>
        <taxon>Bacillota</taxon>
        <taxon>Bacilli</taxon>
        <taxon>Bacillales</taxon>
        <taxon>Paenibacillaceae</taxon>
        <taxon>Cohnella</taxon>
    </lineage>
</organism>
<protein>
    <submittedName>
        <fullName evidence="9">Sugar ABC transporter permease</fullName>
    </submittedName>
</protein>
<evidence type="ECO:0000256" key="7">
    <source>
        <dbReference type="RuleBase" id="RU363032"/>
    </source>
</evidence>
<evidence type="ECO:0000256" key="3">
    <source>
        <dbReference type="ARBA" id="ARBA00022475"/>
    </source>
</evidence>
<evidence type="ECO:0000313" key="10">
    <source>
        <dbReference type="Proteomes" id="UP000282076"/>
    </source>
</evidence>
<feature type="transmembrane region" description="Helical" evidence="7">
    <location>
        <begin position="214"/>
        <end position="235"/>
    </location>
</feature>
<dbReference type="AlphaFoldDB" id="A0A494Y2R8"/>
<dbReference type="SUPFAM" id="SSF161098">
    <property type="entry name" value="MetI-like"/>
    <property type="match status" value="1"/>
</dbReference>
<dbReference type="GO" id="GO:0005886">
    <property type="term" value="C:plasma membrane"/>
    <property type="evidence" value="ECO:0007669"/>
    <property type="project" value="UniProtKB-SubCell"/>
</dbReference>
<dbReference type="CDD" id="cd06261">
    <property type="entry name" value="TM_PBP2"/>
    <property type="match status" value="1"/>
</dbReference>
<proteinExistence type="inferred from homology"/>
<dbReference type="PANTHER" id="PTHR30193">
    <property type="entry name" value="ABC TRANSPORTER PERMEASE PROTEIN"/>
    <property type="match status" value="1"/>
</dbReference>
<name>A0A494Y2R8_9BACL</name>
<dbReference type="Gene3D" id="1.10.3720.10">
    <property type="entry name" value="MetI-like"/>
    <property type="match status" value="1"/>
</dbReference>
<keyword evidence="5 7" id="KW-1133">Transmembrane helix</keyword>
<dbReference type="PANTHER" id="PTHR30193:SF41">
    <property type="entry name" value="DIACETYLCHITOBIOSE UPTAKE SYSTEM PERMEASE PROTEIN NGCF"/>
    <property type="match status" value="1"/>
</dbReference>
<keyword evidence="6 7" id="KW-0472">Membrane</keyword>
<keyword evidence="2 7" id="KW-0813">Transport</keyword>
<dbReference type="EMBL" id="RBZM01000003">
    <property type="protein sequence ID" value="RKP56290.1"/>
    <property type="molecule type" value="Genomic_DNA"/>
</dbReference>